<evidence type="ECO:0000256" key="1">
    <source>
        <dbReference type="SAM" id="SignalP"/>
    </source>
</evidence>
<feature type="domain" description="DUF4440" evidence="2">
    <location>
        <begin position="34"/>
        <end position="133"/>
    </location>
</feature>
<dbReference type="InterPro" id="IPR027843">
    <property type="entry name" value="DUF4440"/>
</dbReference>
<dbReference type="Gene3D" id="3.10.450.50">
    <property type="match status" value="1"/>
</dbReference>
<dbReference type="Pfam" id="PF14534">
    <property type="entry name" value="DUF4440"/>
    <property type="match status" value="1"/>
</dbReference>
<protein>
    <submittedName>
        <fullName evidence="3">Nuclear transport factor 2 family protein</fullName>
    </submittedName>
</protein>
<keyword evidence="4" id="KW-1185">Reference proteome</keyword>
<organism evidence="3 4">
    <name type="scientific">Shewanella psychropiezotolerans</name>
    <dbReference type="NCBI Taxonomy" id="2593655"/>
    <lineage>
        <taxon>Bacteria</taxon>
        <taxon>Pseudomonadati</taxon>
        <taxon>Pseudomonadota</taxon>
        <taxon>Gammaproteobacteria</taxon>
        <taxon>Alteromonadales</taxon>
        <taxon>Shewanellaceae</taxon>
        <taxon>Shewanella</taxon>
    </lineage>
</organism>
<reference evidence="3 4" key="1">
    <citation type="submission" date="2019-07" db="EMBL/GenBank/DDBJ databases">
        <title>Shewanella sp. YLB-06 whole genomic sequence.</title>
        <authorList>
            <person name="Yu L."/>
        </authorList>
    </citation>
    <scope>NUCLEOTIDE SEQUENCE [LARGE SCALE GENOMIC DNA]</scope>
    <source>
        <strain evidence="3 4">YLB-06</strain>
    </source>
</reference>
<gene>
    <name evidence="3" type="ORF">FM037_14355</name>
</gene>
<sequence length="142" mass="15717">MNLVKILILLVSFFVVNAKADVPLDYQKPQSPDELHSLFAQYFKVKDLTGLTTLFAANATFILDSDGGRATGHEEISKALAPYLSFDSEMQTLSTSIHINGNIALIRSEWKLADSDVSGTALEVMQYQDNGWVYLIDNPNGF</sequence>
<evidence type="ECO:0000313" key="3">
    <source>
        <dbReference type="EMBL" id="QDO84199.1"/>
    </source>
</evidence>
<evidence type="ECO:0000259" key="2">
    <source>
        <dbReference type="Pfam" id="PF14534"/>
    </source>
</evidence>
<accession>A0ABX5WYN0</accession>
<dbReference type="Proteomes" id="UP000315947">
    <property type="component" value="Chromosome"/>
</dbReference>
<feature type="signal peptide" evidence="1">
    <location>
        <begin position="1"/>
        <end position="20"/>
    </location>
</feature>
<dbReference type="InterPro" id="IPR032710">
    <property type="entry name" value="NTF2-like_dom_sf"/>
</dbReference>
<dbReference type="RefSeq" id="WP_144046562.1">
    <property type="nucleotide sequence ID" value="NZ_CP041614.1"/>
</dbReference>
<keyword evidence="1" id="KW-0732">Signal</keyword>
<feature type="chain" id="PRO_5046797782" evidence="1">
    <location>
        <begin position="21"/>
        <end position="142"/>
    </location>
</feature>
<dbReference type="EMBL" id="CP041614">
    <property type="protein sequence ID" value="QDO84199.1"/>
    <property type="molecule type" value="Genomic_DNA"/>
</dbReference>
<evidence type="ECO:0000313" key="4">
    <source>
        <dbReference type="Proteomes" id="UP000315947"/>
    </source>
</evidence>
<proteinExistence type="predicted"/>
<dbReference type="SUPFAM" id="SSF54427">
    <property type="entry name" value="NTF2-like"/>
    <property type="match status" value="1"/>
</dbReference>
<name>A0ABX5WYN0_9GAMM</name>